<evidence type="ECO:0000313" key="2">
    <source>
        <dbReference type="EMBL" id="MEX0408565.1"/>
    </source>
</evidence>
<protein>
    <submittedName>
        <fullName evidence="2">Integrase</fullName>
    </submittedName>
</protein>
<reference evidence="2 3" key="1">
    <citation type="submission" date="2024-05" db="EMBL/GenBank/DDBJ databases">
        <authorList>
            <person name="Jiang F."/>
        </authorList>
    </citation>
    <scope>NUCLEOTIDE SEQUENCE [LARGE SCALE GENOMIC DNA]</scope>
    <source>
        <strain evidence="2 3">LZ166</strain>
    </source>
</reference>
<comment type="caution">
    <text evidence="2">The sequence shown here is derived from an EMBL/GenBank/DDBJ whole genome shotgun (WGS) entry which is preliminary data.</text>
</comment>
<keyword evidence="3" id="KW-1185">Reference proteome</keyword>
<dbReference type="EMBL" id="JBDPGJ010000005">
    <property type="protein sequence ID" value="MEX0408565.1"/>
    <property type="molecule type" value="Genomic_DNA"/>
</dbReference>
<evidence type="ECO:0000313" key="3">
    <source>
        <dbReference type="Proteomes" id="UP001556692"/>
    </source>
</evidence>
<evidence type="ECO:0000256" key="1">
    <source>
        <dbReference type="ARBA" id="ARBA00023172"/>
    </source>
</evidence>
<name>A0ABV3SQH6_9HYPH</name>
<dbReference type="RefSeq" id="WP_367956426.1">
    <property type="nucleotide sequence ID" value="NZ_JBDPGJ010000005.1"/>
</dbReference>
<dbReference type="Proteomes" id="UP001556692">
    <property type="component" value="Unassembled WGS sequence"/>
</dbReference>
<keyword evidence="1" id="KW-0233">DNA recombination</keyword>
<gene>
    <name evidence="2" type="ORF">ABGN05_23165</name>
</gene>
<accession>A0ABV3SQH6</accession>
<dbReference type="InterPro" id="IPR013762">
    <property type="entry name" value="Integrase-like_cat_sf"/>
</dbReference>
<dbReference type="SUPFAM" id="SSF56349">
    <property type="entry name" value="DNA breaking-rejoining enzymes"/>
    <property type="match status" value="1"/>
</dbReference>
<sequence>MAGKVRHLLNRDGRYFARLVIPPALRPYLDDKTELRTALGPDRRSALAKLPRAVAGLQHQIGLAEQRRKQVTGSGPTVSRYPLSAAQIAAVDYLSQIEFDAEIRMSDSRYAAAEVDADEARLYRDGYSGKLTDDELDELVGHRIRRAQLRGNTSAEKGSLEWRSIAHALCVASYEAMERQHERNEGVVTGSPSHPLLTNALAEKQEPEHVINFDQIIDAEVTRRARGKDAKPFPTSTIKKYRDPAAEFAKFRGSDNAATVTADEGKAWMEAMQDEGVIGNRTIKYKFQNVRTIINWARKSDPKNFLPTGNPLSDLQLPDFKTVPSYLRAFTMAEARLVLAAARNETHLIFRWIPWLCAYSGMRVSEAGSLRKEDFFESHGRWFWRVTTVGGRSLKNESSERRIPVHAALEAEGLIEFVKAAPTGRLFIGKTKADVQIQPRMSAWVRSLIPFDKRPELSPNHGWRHLFEDFCRRDNVPEDARRYITGRTDGGSQDMYGRSEVMLPGLAAAMDLIAPFDVT</sequence>
<proteinExistence type="predicted"/>
<organism evidence="2 3">
    <name type="scientific">Aquibium pacificus</name>
    <dbReference type="NCBI Taxonomy" id="3153579"/>
    <lineage>
        <taxon>Bacteria</taxon>
        <taxon>Pseudomonadati</taxon>
        <taxon>Pseudomonadota</taxon>
        <taxon>Alphaproteobacteria</taxon>
        <taxon>Hyphomicrobiales</taxon>
        <taxon>Phyllobacteriaceae</taxon>
        <taxon>Aquibium</taxon>
    </lineage>
</organism>
<dbReference type="Gene3D" id="1.10.443.10">
    <property type="entry name" value="Intergrase catalytic core"/>
    <property type="match status" value="1"/>
</dbReference>
<dbReference type="InterPro" id="IPR011010">
    <property type="entry name" value="DNA_brk_join_enz"/>
</dbReference>